<dbReference type="SUPFAM" id="SSF51735">
    <property type="entry name" value="NAD(P)-binding Rossmann-fold domains"/>
    <property type="match status" value="1"/>
</dbReference>
<dbReference type="OrthoDB" id="7305551at2"/>
<dbReference type="InterPro" id="IPR036291">
    <property type="entry name" value="NAD(P)-bd_dom_sf"/>
</dbReference>
<dbReference type="EMBL" id="PRDS01000002">
    <property type="protein sequence ID" value="PPB81572.1"/>
    <property type="molecule type" value="Genomic_DNA"/>
</dbReference>
<evidence type="ECO:0000259" key="3">
    <source>
        <dbReference type="Pfam" id="PF01370"/>
    </source>
</evidence>
<dbReference type="Gene3D" id="3.40.50.720">
    <property type="entry name" value="NAD(P)-binding Rossmann-like Domain"/>
    <property type="match status" value="1"/>
</dbReference>
<accession>A0A2S5JJE5</accession>
<comment type="similarity">
    <text evidence="2">Belongs to the NAD(P)-dependent epimerase/dehydratase family.</text>
</comment>
<evidence type="ECO:0000256" key="2">
    <source>
        <dbReference type="ARBA" id="ARBA00007637"/>
    </source>
</evidence>
<comment type="caution">
    <text evidence="4">The sequence shown here is derived from an EMBL/GenBank/DDBJ whole genome shotgun (WGS) entry which is preliminary data.</text>
</comment>
<protein>
    <submittedName>
        <fullName evidence="4">Nucleoside-diphosphate-sugar epimerase</fullName>
    </submittedName>
</protein>
<comment type="pathway">
    <text evidence="1">Bacterial outer membrane biogenesis; LPS O-antigen biosynthesis.</text>
</comment>
<evidence type="ECO:0000313" key="4">
    <source>
        <dbReference type="EMBL" id="PPB81572.1"/>
    </source>
</evidence>
<proteinExistence type="inferred from homology"/>
<gene>
    <name evidence="4" type="ORF">LV82_00781</name>
</gene>
<feature type="domain" description="NAD-dependent epimerase/dehydratase" evidence="3">
    <location>
        <begin position="6"/>
        <end position="219"/>
    </location>
</feature>
<dbReference type="Proteomes" id="UP000239736">
    <property type="component" value="Unassembled WGS sequence"/>
</dbReference>
<dbReference type="RefSeq" id="WP_104069416.1">
    <property type="nucleotide sequence ID" value="NZ_PRDS01000002.1"/>
</dbReference>
<evidence type="ECO:0000313" key="5">
    <source>
        <dbReference type="Proteomes" id="UP000239736"/>
    </source>
</evidence>
<dbReference type="Pfam" id="PF01370">
    <property type="entry name" value="Epimerase"/>
    <property type="match status" value="1"/>
</dbReference>
<dbReference type="AlphaFoldDB" id="A0A2S5JJE5"/>
<evidence type="ECO:0000256" key="1">
    <source>
        <dbReference type="ARBA" id="ARBA00005125"/>
    </source>
</evidence>
<keyword evidence="5" id="KW-1185">Reference proteome</keyword>
<dbReference type="PANTHER" id="PTHR43000">
    <property type="entry name" value="DTDP-D-GLUCOSE 4,6-DEHYDRATASE-RELATED"/>
    <property type="match status" value="1"/>
</dbReference>
<organism evidence="4 5">
    <name type="scientific">Albidovulum inexpectatum</name>
    <dbReference type="NCBI Taxonomy" id="196587"/>
    <lineage>
        <taxon>Bacteria</taxon>
        <taxon>Pseudomonadati</taxon>
        <taxon>Pseudomonadota</taxon>
        <taxon>Alphaproteobacteria</taxon>
        <taxon>Rhodobacterales</taxon>
        <taxon>Paracoccaceae</taxon>
        <taxon>Albidovulum</taxon>
    </lineage>
</organism>
<reference evidence="4 5" key="1">
    <citation type="submission" date="2018-01" db="EMBL/GenBank/DDBJ databases">
        <title>Genomic Encyclopedia of Archaeal and Bacterial Type Strains, Phase II (KMG-II): from individual species to whole genera.</title>
        <authorList>
            <person name="Goeker M."/>
        </authorList>
    </citation>
    <scope>NUCLEOTIDE SEQUENCE [LARGE SCALE GENOMIC DNA]</scope>
    <source>
        <strain evidence="4 5">DSM 12048</strain>
    </source>
</reference>
<dbReference type="InterPro" id="IPR001509">
    <property type="entry name" value="Epimerase_deHydtase"/>
</dbReference>
<name>A0A2S5JJE5_9RHOB</name>
<sequence>MTSRRILVTGASGLIGRAVMRPLQRLGYDVVGLSRSGDTALRGHLLRDPEAAAEMAQADTLLHLAWADGPHRMNDVANLNWVIATLRLLQAFAANGGKRAVLVGSCAEYDWALGGRFSEDSPLRPASVYGAAKAATGLAAMGAADALGVSLAWARPFFVYGAGEAEGRLLGDLVRGFRAGATIACSDGRQRRDYLHVDDLALALTQLLQSSVEGAVNIGSGRAIEVRELVLTAARLAGCDHLVHLGERPRPPGDPDVIEADIARLRDATGFEPRYDLESGLAAALREEGLA</sequence>